<protein>
    <submittedName>
        <fullName evidence="1">Uncharacterized protein</fullName>
    </submittedName>
</protein>
<organism evidence="1 2">
    <name type="scientific">Diphasiastrum complanatum</name>
    <name type="common">Issler's clubmoss</name>
    <name type="synonym">Lycopodium complanatum</name>
    <dbReference type="NCBI Taxonomy" id="34168"/>
    <lineage>
        <taxon>Eukaryota</taxon>
        <taxon>Viridiplantae</taxon>
        <taxon>Streptophyta</taxon>
        <taxon>Embryophyta</taxon>
        <taxon>Tracheophyta</taxon>
        <taxon>Lycopodiopsida</taxon>
        <taxon>Lycopodiales</taxon>
        <taxon>Lycopodiaceae</taxon>
        <taxon>Lycopodioideae</taxon>
        <taxon>Diphasiastrum</taxon>
    </lineage>
</organism>
<gene>
    <name evidence="1" type="ORF">O6H91_10G083300</name>
</gene>
<sequence>MEGMESSSSRCERKRKVEDAAPHENSNPKKLLRWSKAETLLLLTAKRKREDGLLILSATPGGEKISDVNKWKRICDSLRMHGLDRDHVACKKRWFHLVADYKKIQDWQRTATAGLNSFWLMQPHERRDNRLPSGFDKDIYAELDAWLGGGSPVVDASRPILQPPAIGSGDDNLDFHVESSRPYFYTDAKPSAKKRQRQSAGKVLHMQDHSIARDHLEMRESLIHVLEKNGKTMEIALRENCQAQIDAQKQISQAQVDTQKHIIELQMQQGREFVGAMYALVGVLGELAKSLRTTMNGI</sequence>
<proteinExistence type="predicted"/>
<accession>A0ACC2CJU8</accession>
<dbReference type="Proteomes" id="UP001162992">
    <property type="component" value="Chromosome 10"/>
</dbReference>
<comment type="caution">
    <text evidence="1">The sequence shown here is derived from an EMBL/GenBank/DDBJ whole genome shotgun (WGS) entry which is preliminary data.</text>
</comment>
<name>A0ACC2CJU8_DIPCM</name>
<dbReference type="EMBL" id="CM055101">
    <property type="protein sequence ID" value="KAJ7541967.1"/>
    <property type="molecule type" value="Genomic_DNA"/>
</dbReference>
<evidence type="ECO:0000313" key="1">
    <source>
        <dbReference type="EMBL" id="KAJ7541967.1"/>
    </source>
</evidence>
<keyword evidence="2" id="KW-1185">Reference proteome</keyword>
<reference evidence="2" key="1">
    <citation type="journal article" date="2024" name="Proc. Natl. Acad. Sci. U.S.A.">
        <title>Extraordinary preservation of gene collinearity over three hundred million years revealed in homosporous lycophytes.</title>
        <authorList>
            <person name="Li C."/>
            <person name="Wickell D."/>
            <person name="Kuo L.Y."/>
            <person name="Chen X."/>
            <person name="Nie B."/>
            <person name="Liao X."/>
            <person name="Peng D."/>
            <person name="Ji J."/>
            <person name="Jenkins J."/>
            <person name="Williams M."/>
            <person name="Shu S."/>
            <person name="Plott C."/>
            <person name="Barry K."/>
            <person name="Rajasekar S."/>
            <person name="Grimwood J."/>
            <person name="Han X."/>
            <person name="Sun S."/>
            <person name="Hou Z."/>
            <person name="He W."/>
            <person name="Dai G."/>
            <person name="Sun C."/>
            <person name="Schmutz J."/>
            <person name="Leebens-Mack J.H."/>
            <person name="Li F.W."/>
            <person name="Wang L."/>
        </authorList>
    </citation>
    <scope>NUCLEOTIDE SEQUENCE [LARGE SCALE GENOMIC DNA]</scope>
    <source>
        <strain evidence="2">cv. PW_Plant_1</strain>
    </source>
</reference>
<evidence type="ECO:0000313" key="2">
    <source>
        <dbReference type="Proteomes" id="UP001162992"/>
    </source>
</evidence>